<dbReference type="Gene3D" id="3.30.70.2570">
    <property type="entry name" value="Elongation factor 4, C-terminal domain"/>
    <property type="match status" value="1"/>
</dbReference>
<evidence type="ECO:0000256" key="8">
    <source>
        <dbReference type="ARBA" id="ARBA00050293"/>
    </source>
</evidence>
<proteinExistence type="inferred from homology"/>
<evidence type="ECO:0000256" key="2">
    <source>
        <dbReference type="ARBA" id="ARBA00022475"/>
    </source>
</evidence>
<dbReference type="GO" id="GO:0005525">
    <property type="term" value="F:GTP binding"/>
    <property type="evidence" value="ECO:0007669"/>
    <property type="project" value="UniProtKB-UniRule"/>
</dbReference>
<dbReference type="SUPFAM" id="SSF50447">
    <property type="entry name" value="Translation proteins"/>
    <property type="match status" value="1"/>
</dbReference>
<dbReference type="InterPro" id="IPR005225">
    <property type="entry name" value="Small_GTP-bd"/>
</dbReference>
<dbReference type="PROSITE" id="PS00301">
    <property type="entry name" value="G_TR_1"/>
    <property type="match status" value="1"/>
</dbReference>
<dbReference type="PANTHER" id="PTHR43512">
    <property type="entry name" value="TRANSLATION FACTOR GUF1-RELATED"/>
    <property type="match status" value="1"/>
</dbReference>
<dbReference type="Gene3D" id="3.30.70.870">
    <property type="entry name" value="Elongation Factor G (Translational Gtpase), domain 3"/>
    <property type="match status" value="1"/>
</dbReference>
<feature type="binding site" evidence="12">
    <location>
        <begin position="153"/>
        <end position="156"/>
    </location>
    <ligand>
        <name>GTP</name>
        <dbReference type="ChEBI" id="CHEBI:37565"/>
    </ligand>
</feature>
<evidence type="ECO:0000256" key="7">
    <source>
        <dbReference type="ARBA" id="ARBA00023136"/>
    </source>
</evidence>
<dbReference type="InterPro" id="IPR035654">
    <property type="entry name" value="LepA_IV"/>
</dbReference>
<dbReference type="SUPFAM" id="SSF52540">
    <property type="entry name" value="P-loop containing nucleoside triphosphate hydrolases"/>
    <property type="match status" value="1"/>
</dbReference>
<dbReference type="InterPro" id="IPR031157">
    <property type="entry name" value="G_TR_CS"/>
</dbReference>
<comment type="subcellular location">
    <subcellularLocation>
        <location evidence="12">Cell membrane</location>
        <topology evidence="12">Peripheral membrane protein</topology>
        <orientation evidence="12">Cytoplasmic side</orientation>
    </subcellularLocation>
</comment>
<evidence type="ECO:0000259" key="14">
    <source>
        <dbReference type="PROSITE" id="PS51722"/>
    </source>
</evidence>
<dbReference type="EMBL" id="MFJV01000001">
    <property type="protein sequence ID" value="OGG23899.1"/>
    <property type="molecule type" value="Genomic_DNA"/>
</dbReference>
<evidence type="ECO:0000256" key="6">
    <source>
        <dbReference type="ARBA" id="ARBA00023134"/>
    </source>
</evidence>
<dbReference type="Pfam" id="PF00009">
    <property type="entry name" value="GTP_EFTU"/>
    <property type="match status" value="1"/>
</dbReference>
<dbReference type="Gene3D" id="3.30.70.240">
    <property type="match status" value="1"/>
</dbReference>
<evidence type="ECO:0000256" key="3">
    <source>
        <dbReference type="ARBA" id="ARBA00022741"/>
    </source>
</evidence>
<evidence type="ECO:0000256" key="9">
    <source>
        <dbReference type="ARBA" id="ARBA00057626"/>
    </source>
</evidence>
<dbReference type="PROSITE" id="PS51722">
    <property type="entry name" value="G_TR_2"/>
    <property type="match status" value="1"/>
</dbReference>
<protein>
    <recommendedName>
        <fullName evidence="11 12">Elongation factor 4</fullName>
        <shortName evidence="12">EF-4</shortName>
        <ecNumber evidence="11 12">3.6.5.n1</ecNumber>
    </recommendedName>
    <alternativeName>
        <fullName evidence="12">Ribosomal back-translocase LepA</fullName>
    </alternativeName>
</protein>
<dbReference type="HAMAP" id="MF_00071">
    <property type="entry name" value="LepA"/>
    <property type="match status" value="1"/>
</dbReference>
<gene>
    <name evidence="12" type="primary">lepA</name>
    <name evidence="15" type="ORF">A3A79_01725</name>
</gene>
<dbReference type="GO" id="GO:0005886">
    <property type="term" value="C:plasma membrane"/>
    <property type="evidence" value="ECO:0007669"/>
    <property type="project" value="UniProtKB-SubCell"/>
</dbReference>
<dbReference type="InterPro" id="IPR027417">
    <property type="entry name" value="P-loop_NTPase"/>
</dbReference>
<accession>A0A1F6AGM8</accession>
<comment type="function">
    <text evidence="9 12">Required for accurate and efficient protein synthesis under certain stress conditions. May act as a fidelity factor of the translation reaction, by catalyzing a one-codon backward translocation of tRNAs on improperly translocated ribosomes. Back-translocation proceeds from a post-translocation (POST) complex to a pre-translocation (PRE) complex, thus giving elongation factor G a second chance to translocate the tRNAs correctly. Binds to ribosomes in a GTP-dependent manner.</text>
</comment>
<evidence type="ECO:0000256" key="11">
    <source>
        <dbReference type="ARBA" id="ARBA00066744"/>
    </source>
</evidence>
<dbReference type="Gene3D" id="2.40.30.10">
    <property type="entry name" value="Translation factors"/>
    <property type="match status" value="1"/>
</dbReference>
<dbReference type="InterPro" id="IPR006297">
    <property type="entry name" value="EF-4"/>
</dbReference>
<dbReference type="PANTHER" id="PTHR43512:SF4">
    <property type="entry name" value="TRANSLATION FACTOR GUF1 HOMOLOG, CHLOROPLASTIC"/>
    <property type="match status" value="1"/>
</dbReference>
<evidence type="ECO:0000256" key="4">
    <source>
        <dbReference type="ARBA" id="ARBA00022801"/>
    </source>
</evidence>
<evidence type="ECO:0000313" key="15">
    <source>
        <dbReference type="EMBL" id="OGG23899.1"/>
    </source>
</evidence>
<feature type="binding site" evidence="12">
    <location>
        <begin position="15"/>
        <end position="20"/>
    </location>
    <ligand>
        <name>GTP</name>
        <dbReference type="ChEBI" id="CHEBI:37565"/>
    </ligand>
</feature>
<dbReference type="STRING" id="1798392.A3A79_01725"/>
<comment type="caution">
    <text evidence="15">The sequence shown here is derived from an EMBL/GenBank/DDBJ whole genome shotgun (WGS) entry which is preliminary data.</text>
</comment>
<feature type="domain" description="Tr-type G" evidence="14">
    <location>
        <begin position="3"/>
        <end position="205"/>
    </location>
</feature>
<evidence type="ECO:0000256" key="10">
    <source>
        <dbReference type="ARBA" id="ARBA00061052"/>
    </source>
</evidence>
<evidence type="ECO:0000313" key="16">
    <source>
        <dbReference type="Proteomes" id="UP000178759"/>
    </source>
</evidence>
<reference evidence="15 16" key="1">
    <citation type="journal article" date="2016" name="Nat. Commun.">
        <title>Thousands of microbial genomes shed light on interconnected biogeochemical processes in an aquifer system.</title>
        <authorList>
            <person name="Anantharaman K."/>
            <person name="Brown C.T."/>
            <person name="Hug L.A."/>
            <person name="Sharon I."/>
            <person name="Castelle C.J."/>
            <person name="Probst A.J."/>
            <person name="Thomas B.C."/>
            <person name="Singh A."/>
            <person name="Wilkins M.J."/>
            <person name="Karaoz U."/>
            <person name="Brodie E.L."/>
            <person name="Williams K.H."/>
            <person name="Hubbard S.S."/>
            <person name="Banfield J.F."/>
        </authorList>
    </citation>
    <scope>NUCLEOTIDE SEQUENCE [LARGE SCALE GENOMIC DNA]</scope>
</reference>
<name>A0A1F6AGM8_9BACT</name>
<feature type="region of interest" description="Disordered" evidence="13">
    <location>
        <begin position="305"/>
        <end position="325"/>
    </location>
</feature>
<comment type="similarity">
    <text evidence="10">Belongs to the GTP-binding elongation factor family. LepA subfamily.</text>
</comment>
<dbReference type="GO" id="GO:0045727">
    <property type="term" value="P:positive regulation of translation"/>
    <property type="evidence" value="ECO:0007669"/>
    <property type="project" value="UniProtKB-UniRule"/>
</dbReference>
<dbReference type="GO" id="GO:0003746">
    <property type="term" value="F:translation elongation factor activity"/>
    <property type="evidence" value="ECO:0007669"/>
    <property type="project" value="UniProtKB-UniRule"/>
</dbReference>
<dbReference type="GO" id="GO:0043022">
    <property type="term" value="F:ribosome binding"/>
    <property type="evidence" value="ECO:0007669"/>
    <property type="project" value="UniProtKB-UniRule"/>
</dbReference>
<dbReference type="CDD" id="cd01890">
    <property type="entry name" value="LepA"/>
    <property type="match status" value="1"/>
</dbReference>
<comment type="catalytic activity">
    <reaction evidence="8 12">
        <text>GTP + H2O = GDP + phosphate + H(+)</text>
        <dbReference type="Rhea" id="RHEA:19669"/>
        <dbReference type="ChEBI" id="CHEBI:15377"/>
        <dbReference type="ChEBI" id="CHEBI:15378"/>
        <dbReference type="ChEBI" id="CHEBI:37565"/>
        <dbReference type="ChEBI" id="CHEBI:43474"/>
        <dbReference type="ChEBI" id="CHEBI:58189"/>
        <dbReference type="EC" id="3.6.5.n1"/>
    </reaction>
</comment>
<dbReference type="Gene3D" id="3.40.50.300">
    <property type="entry name" value="P-loop containing nucleotide triphosphate hydrolases"/>
    <property type="match status" value="1"/>
</dbReference>
<dbReference type="CDD" id="cd03709">
    <property type="entry name" value="lepA_C"/>
    <property type="match status" value="1"/>
</dbReference>
<dbReference type="NCBIfam" id="TIGR01393">
    <property type="entry name" value="lepA"/>
    <property type="match status" value="1"/>
</dbReference>
<comment type="similarity">
    <text evidence="1 12">Belongs to the TRAFAC class translation factor GTPase superfamily. Classic translation factor GTPase family. LepA subfamily.</text>
</comment>
<dbReference type="InterPro" id="IPR013842">
    <property type="entry name" value="LepA_CTD"/>
</dbReference>
<dbReference type="AlphaFoldDB" id="A0A1F6AGM8"/>
<evidence type="ECO:0000256" key="13">
    <source>
        <dbReference type="SAM" id="MobiDB-lite"/>
    </source>
</evidence>
<keyword evidence="15" id="KW-0251">Elongation factor</keyword>
<dbReference type="FunFam" id="3.30.70.2570:FF:000001">
    <property type="entry name" value="Translation factor GUF1, mitochondrial"/>
    <property type="match status" value="1"/>
</dbReference>
<dbReference type="GO" id="GO:0003924">
    <property type="term" value="F:GTPase activity"/>
    <property type="evidence" value="ECO:0007669"/>
    <property type="project" value="UniProtKB-UniRule"/>
</dbReference>
<keyword evidence="6 12" id="KW-0342">GTP-binding</keyword>
<dbReference type="InterPro" id="IPR000640">
    <property type="entry name" value="EFG_V-like"/>
</dbReference>
<keyword evidence="5 12" id="KW-0648">Protein biosynthesis</keyword>
<organism evidence="15 16">
    <name type="scientific">Candidatus Gottesmanbacteria bacterium RIFCSPLOWO2_01_FULL_43_11b</name>
    <dbReference type="NCBI Taxonomy" id="1798392"/>
    <lineage>
        <taxon>Bacteria</taxon>
        <taxon>Candidatus Gottesmaniibacteriota</taxon>
    </lineage>
</organism>
<sequence>MQDHIRNFAIIAHIDHGKSTLADRLLEITGTIEKRNMQEQILDSNPIERERGITIKLAPVRMIFRCHPGPRAGIHEEERWIPGQARNDKKEEYILNLIDTPGHVDFGYEVSRSLAACEGAILVVDAAQGIQAQTLANLHQARNHKLTIIPIINKIDLPNARITETREELETLGFRKEEIIEISAKTGENVEKVLEAIVERIPPPSGSTSSPLRALVFSSQYDTHKGVVVFVRVVDGSLKGETLHFLASGAEVTPIEKGYFIPKMIPSDTLRTGEVGYIATGLKDVRYAKVGDTITTFGVIPGLTRNPSSSEKTGSRLGGRDDKIKSLPGYKEPKPMVFLGLFPIQTDEFTLAREAMEKLRLSDSAFTFRPIASLALGNGFHCGFLGLLHAEIVQERLSREFNLHMIATAPNVEYRVNNTSIQSASEFPDPSQIKEVREPIMEVKIYTPRRYVGTIMQLAQEKRGQYVDLKYYGVKDQARLPAPERSDGGQAEFTYLLPLSEMIIDFFDRLKSISEGYASLDYQFFDFQTVEVAKIDILVNHEKVDALSFLTVKDQARQRAISIVERLSEVIPRQQFSIPIQAAIGGQIIARADVKPFRKDVIQKLYGGDRTRKDKLLKKQAKGKARMKMVGRVEIPQSAFFEVLKRTQ</sequence>
<dbReference type="InterPro" id="IPR038363">
    <property type="entry name" value="LepA_C_sf"/>
</dbReference>
<evidence type="ECO:0000256" key="12">
    <source>
        <dbReference type="HAMAP-Rule" id="MF_00071"/>
    </source>
</evidence>
<dbReference type="Proteomes" id="UP000178759">
    <property type="component" value="Unassembled WGS sequence"/>
</dbReference>
<keyword evidence="7 12" id="KW-0472">Membrane</keyword>
<dbReference type="NCBIfam" id="TIGR00231">
    <property type="entry name" value="small_GTP"/>
    <property type="match status" value="1"/>
</dbReference>
<dbReference type="SUPFAM" id="SSF54980">
    <property type="entry name" value="EF-G C-terminal domain-like"/>
    <property type="match status" value="2"/>
</dbReference>
<dbReference type="Pfam" id="PF06421">
    <property type="entry name" value="LepA_C"/>
    <property type="match status" value="1"/>
</dbReference>
<dbReference type="PRINTS" id="PR00315">
    <property type="entry name" value="ELONGATNFCT"/>
</dbReference>
<dbReference type="Pfam" id="PF00679">
    <property type="entry name" value="EFG_C"/>
    <property type="match status" value="1"/>
</dbReference>
<keyword evidence="2 12" id="KW-1003">Cell membrane</keyword>
<dbReference type="InterPro" id="IPR000795">
    <property type="entry name" value="T_Tr_GTP-bd_dom"/>
</dbReference>
<dbReference type="FunFam" id="3.40.50.300:FF:000078">
    <property type="entry name" value="Elongation factor 4"/>
    <property type="match status" value="1"/>
</dbReference>
<dbReference type="InterPro" id="IPR009000">
    <property type="entry name" value="Transl_B-barrel_sf"/>
</dbReference>
<evidence type="ECO:0000256" key="5">
    <source>
        <dbReference type="ARBA" id="ARBA00022917"/>
    </source>
</evidence>
<dbReference type="EC" id="3.6.5.n1" evidence="11 12"/>
<dbReference type="InterPro" id="IPR035647">
    <property type="entry name" value="EFG_III/V"/>
</dbReference>
<evidence type="ECO:0000256" key="1">
    <source>
        <dbReference type="ARBA" id="ARBA00005454"/>
    </source>
</evidence>
<keyword evidence="4 12" id="KW-0378">Hydrolase</keyword>
<keyword evidence="3 12" id="KW-0547">Nucleotide-binding</keyword>